<dbReference type="Gene3D" id="2.60.40.10">
    <property type="entry name" value="Immunoglobulins"/>
    <property type="match status" value="1"/>
</dbReference>
<evidence type="ECO:0000259" key="1">
    <source>
        <dbReference type="PROSITE" id="PS50835"/>
    </source>
</evidence>
<evidence type="ECO:0000313" key="2">
    <source>
        <dbReference type="EMBL" id="KAI2650649.1"/>
    </source>
</evidence>
<gene>
    <name evidence="2" type="ORF">H4Q32_000684</name>
</gene>
<name>A0ABQ8LIZ7_LABRO</name>
<feature type="domain" description="Ig-like" evidence="1">
    <location>
        <begin position="1"/>
        <end position="79"/>
    </location>
</feature>
<dbReference type="SUPFAM" id="SSF48726">
    <property type="entry name" value="Immunoglobulin"/>
    <property type="match status" value="1"/>
</dbReference>
<keyword evidence="3" id="KW-1185">Reference proteome</keyword>
<organism evidence="2 3">
    <name type="scientific">Labeo rohita</name>
    <name type="common">Indian major carp</name>
    <name type="synonym">Cyprinus rohita</name>
    <dbReference type="NCBI Taxonomy" id="84645"/>
    <lineage>
        <taxon>Eukaryota</taxon>
        <taxon>Metazoa</taxon>
        <taxon>Chordata</taxon>
        <taxon>Craniata</taxon>
        <taxon>Vertebrata</taxon>
        <taxon>Euteleostomi</taxon>
        <taxon>Actinopterygii</taxon>
        <taxon>Neopterygii</taxon>
        <taxon>Teleostei</taxon>
        <taxon>Ostariophysi</taxon>
        <taxon>Cypriniformes</taxon>
        <taxon>Cyprinidae</taxon>
        <taxon>Labeoninae</taxon>
        <taxon>Labeonini</taxon>
        <taxon>Labeo</taxon>
    </lineage>
</organism>
<dbReference type="PANTHER" id="PTHR21063">
    <property type="entry name" value="LFA-3"/>
    <property type="match status" value="1"/>
</dbReference>
<dbReference type="InterPro" id="IPR036179">
    <property type="entry name" value="Ig-like_dom_sf"/>
</dbReference>
<dbReference type="Proteomes" id="UP000830375">
    <property type="component" value="Unassembled WGS sequence"/>
</dbReference>
<sequence>MEGDSVTIECFMPITQEDRVTWRINGNLTVEHKEYSWDRYICTDVRCTDRENGLTDRLKVNQDGSLTITNVTVTDSGDYWLSISSTNGGGAGLYTVVVCDGAVLYDWFTAYSVSENETPIAITD</sequence>
<protein>
    <submittedName>
        <fullName evidence="2">Contactin-4</fullName>
    </submittedName>
</protein>
<dbReference type="InterPro" id="IPR013783">
    <property type="entry name" value="Ig-like_fold"/>
</dbReference>
<accession>A0ABQ8LIZ7</accession>
<dbReference type="Pfam" id="PF07686">
    <property type="entry name" value="V-set"/>
    <property type="match status" value="1"/>
</dbReference>
<dbReference type="PANTHER" id="PTHR21063:SF4">
    <property type="entry name" value="CD48 ANTIGEN-RELATED"/>
    <property type="match status" value="1"/>
</dbReference>
<dbReference type="PROSITE" id="PS50835">
    <property type="entry name" value="IG_LIKE"/>
    <property type="match status" value="1"/>
</dbReference>
<dbReference type="InterPro" id="IPR013106">
    <property type="entry name" value="Ig_V-set"/>
</dbReference>
<dbReference type="EMBL" id="JACTAM010000022">
    <property type="protein sequence ID" value="KAI2650649.1"/>
    <property type="molecule type" value="Genomic_DNA"/>
</dbReference>
<comment type="caution">
    <text evidence="2">The sequence shown here is derived from an EMBL/GenBank/DDBJ whole genome shotgun (WGS) entry which is preliminary data.</text>
</comment>
<reference evidence="2 3" key="1">
    <citation type="submission" date="2022-01" db="EMBL/GenBank/DDBJ databases">
        <title>A high-quality chromosome-level genome assembly of rohu carp, Labeo rohita.</title>
        <authorList>
            <person name="Arick M.A. II"/>
            <person name="Hsu C.-Y."/>
            <person name="Magbanua Z."/>
            <person name="Pechanova O."/>
            <person name="Grover C."/>
            <person name="Miller E."/>
            <person name="Thrash A."/>
            <person name="Ezzel L."/>
            <person name="Alam S."/>
            <person name="Benzie J."/>
            <person name="Hamilton M."/>
            <person name="Karsi A."/>
            <person name="Lawrence M.L."/>
            <person name="Peterson D.G."/>
        </authorList>
    </citation>
    <scope>NUCLEOTIDE SEQUENCE [LARGE SCALE GENOMIC DNA]</scope>
    <source>
        <strain evidence="3">BAU-BD-2019</strain>
        <tissue evidence="2">Blood</tissue>
    </source>
</reference>
<evidence type="ECO:0000313" key="3">
    <source>
        <dbReference type="Proteomes" id="UP000830375"/>
    </source>
</evidence>
<dbReference type="InterPro" id="IPR007110">
    <property type="entry name" value="Ig-like_dom"/>
</dbReference>
<proteinExistence type="predicted"/>